<dbReference type="RefSeq" id="WP_014401883.1">
    <property type="nucleotide sequence ID" value="NC_017033.1"/>
</dbReference>
<reference evidence="9" key="1">
    <citation type="submission" date="2012-02" db="EMBL/GenBank/DDBJ databases">
        <title>The complete genome of Frateuria aurantia DSM 6220.</title>
        <authorList>
            <consortium name="US DOE Joint Genome Institute (JGI-PGF)"/>
            <person name="Lucas S."/>
            <person name="Copeland A."/>
            <person name="Lapidus A."/>
            <person name="Glavina del Rio T."/>
            <person name="Dalin E."/>
            <person name="Tice H."/>
            <person name="Bruce D."/>
            <person name="Goodwin L."/>
            <person name="Pitluck S."/>
            <person name="Peters L."/>
            <person name="Ovchinnikova G."/>
            <person name="Teshima H."/>
            <person name="Kyrpides N."/>
            <person name="Mavromatis K."/>
            <person name="Ivanova N."/>
            <person name="Brettin T."/>
            <person name="Detter J.C."/>
            <person name="Han C."/>
            <person name="Larimer F."/>
            <person name="Land M."/>
            <person name="Hauser L."/>
            <person name="Markowitz V."/>
            <person name="Cheng J.-F."/>
            <person name="Hugenholtz P."/>
            <person name="Woyke T."/>
            <person name="Wu D."/>
            <person name="Brambilla E."/>
            <person name="Klenk H.-P."/>
            <person name="Eisen J.A."/>
        </authorList>
    </citation>
    <scope>NUCLEOTIDE SEQUENCE</scope>
    <source>
        <strain evidence="9">DSM 6220</strain>
    </source>
</reference>
<dbReference type="STRING" id="767434.Fraau_0388"/>
<dbReference type="InterPro" id="IPR051205">
    <property type="entry name" value="UbiH/COQ6_monooxygenase"/>
</dbReference>
<name>H8L3S2_FRAAD</name>
<dbReference type="EMBL" id="CP003350">
    <property type="protein sequence ID" value="AFC84877.1"/>
    <property type="molecule type" value="Genomic_DNA"/>
</dbReference>
<dbReference type="NCBIfam" id="NF004356">
    <property type="entry name" value="PRK05732.1"/>
    <property type="match status" value="1"/>
</dbReference>
<dbReference type="PANTHER" id="PTHR43876:SF8">
    <property type="entry name" value="2-OCTAPRENYL-6-METHOXYPHENOL HYDROXYLASE"/>
    <property type="match status" value="1"/>
</dbReference>
<keyword evidence="10" id="KW-1185">Reference proteome</keyword>
<evidence type="ECO:0000256" key="4">
    <source>
        <dbReference type="ARBA" id="ARBA00022630"/>
    </source>
</evidence>
<dbReference type="AlphaFoldDB" id="H8L3S2"/>
<dbReference type="SUPFAM" id="SSF51905">
    <property type="entry name" value="FAD/NAD(P)-binding domain"/>
    <property type="match status" value="1"/>
</dbReference>
<feature type="domain" description="FAD-binding" evidence="8">
    <location>
        <begin position="14"/>
        <end position="352"/>
    </location>
</feature>
<evidence type="ECO:0000256" key="5">
    <source>
        <dbReference type="ARBA" id="ARBA00022827"/>
    </source>
</evidence>
<keyword evidence="4" id="KW-0285">Flavoprotein</keyword>
<dbReference type="Gene3D" id="3.50.50.60">
    <property type="entry name" value="FAD/NAD(P)-binding domain"/>
    <property type="match status" value="2"/>
</dbReference>
<evidence type="ECO:0000256" key="1">
    <source>
        <dbReference type="ARBA" id="ARBA00001974"/>
    </source>
</evidence>
<dbReference type="GO" id="GO:0006744">
    <property type="term" value="P:ubiquinone biosynthetic process"/>
    <property type="evidence" value="ECO:0007669"/>
    <property type="project" value="UniProtKB-UniPathway"/>
</dbReference>
<keyword evidence="7" id="KW-0503">Monooxygenase</keyword>
<dbReference type="PRINTS" id="PR00420">
    <property type="entry name" value="RNGMNOXGNASE"/>
</dbReference>
<dbReference type="GO" id="GO:0008681">
    <property type="term" value="F:2-octaprenyl-6-methoxyphenol hydroxylase activity"/>
    <property type="evidence" value="ECO:0007669"/>
    <property type="project" value="TreeGrafter"/>
</dbReference>
<dbReference type="eggNOG" id="COG0654">
    <property type="taxonomic scope" value="Bacteria"/>
</dbReference>
<evidence type="ECO:0000256" key="3">
    <source>
        <dbReference type="ARBA" id="ARBA00005349"/>
    </source>
</evidence>
<dbReference type="Pfam" id="PF01494">
    <property type="entry name" value="FAD_binding_3"/>
    <property type="match status" value="1"/>
</dbReference>
<keyword evidence="9" id="KW-0830">Ubiquinone</keyword>
<evidence type="ECO:0000256" key="7">
    <source>
        <dbReference type="ARBA" id="ARBA00023033"/>
    </source>
</evidence>
<dbReference type="KEGG" id="fau:Fraau_0388"/>
<dbReference type="HOGENOM" id="CLU_009665_8_1_6"/>
<dbReference type="GO" id="GO:0071949">
    <property type="term" value="F:FAD binding"/>
    <property type="evidence" value="ECO:0007669"/>
    <property type="project" value="InterPro"/>
</dbReference>
<dbReference type="PANTHER" id="PTHR43876">
    <property type="entry name" value="UBIQUINONE BIOSYNTHESIS MONOOXYGENASE COQ6, MITOCHONDRIAL"/>
    <property type="match status" value="1"/>
</dbReference>
<comment type="pathway">
    <text evidence="2">Cofactor biosynthesis; ubiquinone biosynthesis.</text>
</comment>
<dbReference type="InterPro" id="IPR002938">
    <property type="entry name" value="FAD-bd"/>
</dbReference>
<comment type="cofactor">
    <cofactor evidence="1">
        <name>FAD</name>
        <dbReference type="ChEBI" id="CHEBI:57692"/>
    </cofactor>
</comment>
<protein>
    <submittedName>
        <fullName evidence="9">Ubiquinone biosynthesis hydroxylase, UbiH/UbiF/VisC/COQ6 family</fullName>
    </submittedName>
</protein>
<sequence>MQAHPFQQTVSADAEIVIVGGGLVGASLAIALDLMGRPAVLVEASAPRPDTQPSHDDRNLALSRTTVNGLRRLGVWEHAAAFAEPIREVHVSRAGSFGSLRIEAQRAGVEALGWTLPARALGRALLQRLEACRQLRRQAPARLVAAAPVSGGWRLELQTAEGLQTCLTPLLVGADGTASMVRDRLGIGAIRHDYGQTLFVATVASERPHQGRAWERFRETGPVAVLPLPDGRCGVVLTVPGEEAETLAELDDGAFIQRVQDDFGWWLGRLSQPGRRHGYPIASCAAGRLTGERAVLVGNAAQTVHPVGAQGFNLGLRDALTLAEMVGEAADPGLESLLQAYALRRESDRAATMQSSDRLIRLVCHAPAWTGPLHSLGLLLIDRLDGLHQAVARQGMGFRPGLPLSQMELRE</sequence>
<gene>
    <name evidence="9" type="ordered locus">Fraau_0388</name>
</gene>
<dbReference type="InterPro" id="IPR036188">
    <property type="entry name" value="FAD/NAD-bd_sf"/>
</dbReference>
<dbReference type="InterPro" id="IPR010971">
    <property type="entry name" value="UbiH/COQ6"/>
</dbReference>
<evidence type="ECO:0000259" key="8">
    <source>
        <dbReference type="Pfam" id="PF01494"/>
    </source>
</evidence>
<evidence type="ECO:0000256" key="2">
    <source>
        <dbReference type="ARBA" id="ARBA00004749"/>
    </source>
</evidence>
<dbReference type="OrthoDB" id="9769565at2"/>
<organism evidence="9 10">
    <name type="scientific">Frateuria aurantia (strain ATCC 33424 / DSM 6220 / KCTC 2777 / LMG 1558 / NBRC 3245 / NCIMB 13370)</name>
    <name type="common">Acetobacter aurantius</name>
    <dbReference type="NCBI Taxonomy" id="767434"/>
    <lineage>
        <taxon>Bacteria</taxon>
        <taxon>Pseudomonadati</taxon>
        <taxon>Pseudomonadota</taxon>
        <taxon>Gammaproteobacteria</taxon>
        <taxon>Lysobacterales</taxon>
        <taxon>Rhodanobacteraceae</taxon>
        <taxon>Frateuria</taxon>
    </lineage>
</organism>
<evidence type="ECO:0000313" key="9">
    <source>
        <dbReference type="EMBL" id="AFC84877.1"/>
    </source>
</evidence>
<accession>H8L3S2</accession>
<evidence type="ECO:0000313" key="10">
    <source>
        <dbReference type="Proteomes" id="UP000005234"/>
    </source>
</evidence>
<dbReference type="UniPathway" id="UPA00232"/>
<dbReference type="NCBIfam" id="TIGR01988">
    <property type="entry name" value="Ubi-OHases"/>
    <property type="match status" value="1"/>
</dbReference>
<evidence type="ECO:0000256" key="6">
    <source>
        <dbReference type="ARBA" id="ARBA00023002"/>
    </source>
</evidence>
<proteinExistence type="inferred from homology"/>
<dbReference type="Proteomes" id="UP000005234">
    <property type="component" value="Chromosome"/>
</dbReference>
<keyword evidence="6" id="KW-0560">Oxidoreductase</keyword>
<keyword evidence="5" id="KW-0274">FAD</keyword>
<comment type="similarity">
    <text evidence="3">Belongs to the UbiH/COQ6 family.</text>
</comment>